<keyword evidence="2" id="KW-1185">Reference proteome</keyword>
<comment type="caution">
    <text evidence="1">The sequence shown here is derived from an EMBL/GenBank/DDBJ whole genome shotgun (WGS) entry which is preliminary data.</text>
</comment>
<protein>
    <submittedName>
        <fullName evidence="1">Uncharacterized protein</fullName>
    </submittedName>
</protein>
<dbReference type="AlphaFoldDB" id="A0A919CNJ3"/>
<dbReference type="EMBL" id="BMZS01000003">
    <property type="protein sequence ID" value="GHD45731.1"/>
    <property type="molecule type" value="Genomic_DNA"/>
</dbReference>
<proteinExistence type="predicted"/>
<dbReference type="InterPro" id="IPR045471">
    <property type="entry name" value="DUF6494"/>
</dbReference>
<reference evidence="1" key="2">
    <citation type="submission" date="2020-09" db="EMBL/GenBank/DDBJ databases">
        <authorList>
            <person name="Sun Q."/>
            <person name="Kim S."/>
        </authorList>
    </citation>
    <scope>NUCLEOTIDE SEQUENCE</scope>
    <source>
        <strain evidence="1">KCTC 42651</strain>
    </source>
</reference>
<dbReference type="RefSeq" id="WP_189988249.1">
    <property type="nucleotide sequence ID" value="NZ_BMZS01000003.1"/>
</dbReference>
<dbReference type="Pfam" id="PF20104">
    <property type="entry name" value="DUF6494"/>
    <property type="match status" value="1"/>
</dbReference>
<evidence type="ECO:0000313" key="1">
    <source>
        <dbReference type="EMBL" id="GHD45731.1"/>
    </source>
</evidence>
<dbReference type="Proteomes" id="UP000630353">
    <property type="component" value="Unassembled WGS sequence"/>
</dbReference>
<evidence type="ECO:0000313" key="2">
    <source>
        <dbReference type="Proteomes" id="UP000630353"/>
    </source>
</evidence>
<name>A0A919CNJ3_9PROT</name>
<sequence length="67" mass="7203">MADDFEMSVRKFLKQVGVTAQQELQRAAGSIGPDGPRTRTARAVITLDGSDLHHVVEAEIVLPDSNG</sequence>
<gene>
    <name evidence="1" type="ORF">GCM10017083_14110</name>
</gene>
<organism evidence="1 2">
    <name type="scientific">Thalassobaculum fulvum</name>
    <dbReference type="NCBI Taxonomy" id="1633335"/>
    <lineage>
        <taxon>Bacteria</taxon>
        <taxon>Pseudomonadati</taxon>
        <taxon>Pseudomonadota</taxon>
        <taxon>Alphaproteobacteria</taxon>
        <taxon>Rhodospirillales</taxon>
        <taxon>Thalassobaculaceae</taxon>
        <taxon>Thalassobaculum</taxon>
    </lineage>
</organism>
<reference evidence="1" key="1">
    <citation type="journal article" date="2014" name="Int. J. Syst. Evol. Microbiol.">
        <title>Complete genome sequence of Corynebacterium casei LMG S-19264T (=DSM 44701T), isolated from a smear-ripened cheese.</title>
        <authorList>
            <consortium name="US DOE Joint Genome Institute (JGI-PGF)"/>
            <person name="Walter F."/>
            <person name="Albersmeier A."/>
            <person name="Kalinowski J."/>
            <person name="Ruckert C."/>
        </authorList>
    </citation>
    <scope>NUCLEOTIDE SEQUENCE</scope>
    <source>
        <strain evidence="1">KCTC 42651</strain>
    </source>
</reference>
<accession>A0A919CNJ3</accession>